<evidence type="ECO:0000313" key="2">
    <source>
        <dbReference type="Proteomes" id="UP000027586"/>
    </source>
</evidence>
<dbReference type="VEuPathDB" id="FungiDB:LCOR_09917.1"/>
<protein>
    <submittedName>
        <fullName evidence="1">Uncharacterized protein</fullName>
    </submittedName>
</protein>
<keyword evidence="2" id="KW-1185">Reference proteome</keyword>
<name>A0A068SB72_9FUNG</name>
<proteinExistence type="predicted"/>
<comment type="caution">
    <text evidence="1">The sequence shown here is derived from an EMBL/GenBank/DDBJ whole genome shotgun (WGS) entry which is preliminary data.</text>
</comment>
<evidence type="ECO:0000313" key="1">
    <source>
        <dbReference type="EMBL" id="CDH59082.1"/>
    </source>
</evidence>
<organism evidence="1 2">
    <name type="scientific">Lichtheimia corymbifera JMRC:FSU:9682</name>
    <dbReference type="NCBI Taxonomy" id="1263082"/>
    <lineage>
        <taxon>Eukaryota</taxon>
        <taxon>Fungi</taxon>
        <taxon>Fungi incertae sedis</taxon>
        <taxon>Mucoromycota</taxon>
        <taxon>Mucoromycotina</taxon>
        <taxon>Mucoromycetes</taxon>
        <taxon>Mucorales</taxon>
        <taxon>Lichtheimiaceae</taxon>
        <taxon>Lichtheimia</taxon>
    </lineage>
</organism>
<sequence>MKKDKMRRFGFAHFTTAQEAADFFAFYSDAGNCQDVCRRLRGAKFSVGHAKDFPDPDKGGREVEDVPPTSFANMEVLPREFPFCRCPVVAEEDNRLERLKKRRSVKTHLDALDKLIASTANKNPSWLFC</sequence>
<gene>
    <name evidence="1" type="ORF">LCOR_09917.1</name>
</gene>
<dbReference type="EMBL" id="CBTN010000065">
    <property type="protein sequence ID" value="CDH59082.1"/>
    <property type="molecule type" value="Genomic_DNA"/>
</dbReference>
<accession>A0A068SB72</accession>
<reference evidence="1" key="1">
    <citation type="submission" date="2013-08" db="EMBL/GenBank/DDBJ databases">
        <title>Gene expansion shapes genome architecture in the human pathogen Lichtheimia corymbifera: an evolutionary genomics analysis in the ancient terrestrial Mucorales (Mucoromycotina).</title>
        <authorList>
            <person name="Schwartze V.U."/>
            <person name="Winter S."/>
            <person name="Shelest E."/>
            <person name="Marcet-Houben M."/>
            <person name="Horn F."/>
            <person name="Wehner S."/>
            <person name="Hoffmann K."/>
            <person name="Riege K."/>
            <person name="Sammeth M."/>
            <person name="Nowrousian M."/>
            <person name="Valiante V."/>
            <person name="Linde J."/>
            <person name="Jacobsen I.D."/>
            <person name="Marz M."/>
            <person name="Brakhage A.A."/>
            <person name="Gabaldon T."/>
            <person name="Bocker S."/>
            <person name="Voigt K."/>
        </authorList>
    </citation>
    <scope>NUCLEOTIDE SEQUENCE [LARGE SCALE GENOMIC DNA]</scope>
    <source>
        <strain evidence="1">FSU 9682</strain>
    </source>
</reference>
<dbReference type="AlphaFoldDB" id="A0A068SB72"/>
<dbReference type="Proteomes" id="UP000027586">
    <property type="component" value="Unassembled WGS sequence"/>
</dbReference>